<evidence type="ECO:0000256" key="2">
    <source>
        <dbReference type="ARBA" id="ARBA00022723"/>
    </source>
</evidence>
<organism evidence="10 11">
    <name type="scientific">Ceratobasidium theobromae</name>
    <dbReference type="NCBI Taxonomy" id="1582974"/>
    <lineage>
        <taxon>Eukaryota</taxon>
        <taxon>Fungi</taxon>
        <taxon>Dikarya</taxon>
        <taxon>Basidiomycota</taxon>
        <taxon>Agaricomycotina</taxon>
        <taxon>Agaricomycetes</taxon>
        <taxon>Cantharellales</taxon>
        <taxon>Ceratobasidiaceae</taxon>
        <taxon>Ceratobasidium</taxon>
    </lineage>
</organism>
<evidence type="ECO:0000259" key="9">
    <source>
        <dbReference type="PROSITE" id="PS50073"/>
    </source>
</evidence>
<dbReference type="GO" id="GO:0006878">
    <property type="term" value="P:intracellular copper ion homeostasis"/>
    <property type="evidence" value="ECO:0007669"/>
    <property type="project" value="TreeGrafter"/>
</dbReference>
<dbReference type="FunFam" id="3.90.430.10:FF:000001">
    <property type="entry name" value="Copper fist DNA-binding protein"/>
    <property type="match status" value="1"/>
</dbReference>
<dbReference type="SMART" id="SM01090">
    <property type="entry name" value="Copper-fist"/>
    <property type="match status" value="1"/>
</dbReference>
<dbReference type="GO" id="GO:0000981">
    <property type="term" value="F:DNA-binding transcription factor activity, RNA polymerase II-specific"/>
    <property type="evidence" value="ECO:0007669"/>
    <property type="project" value="TreeGrafter"/>
</dbReference>
<evidence type="ECO:0000256" key="8">
    <source>
        <dbReference type="SAM" id="MobiDB-lite"/>
    </source>
</evidence>
<protein>
    <submittedName>
        <fullName evidence="10">Metal-binding regulatory protein cuf1</fullName>
    </submittedName>
</protein>
<keyword evidence="4" id="KW-0186">Copper</keyword>
<evidence type="ECO:0000256" key="1">
    <source>
        <dbReference type="ARBA" id="ARBA00004123"/>
    </source>
</evidence>
<dbReference type="GO" id="GO:0000978">
    <property type="term" value="F:RNA polymerase II cis-regulatory region sequence-specific DNA binding"/>
    <property type="evidence" value="ECO:0007669"/>
    <property type="project" value="TreeGrafter"/>
</dbReference>
<dbReference type="Pfam" id="PF00649">
    <property type="entry name" value="Copper-fist"/>
    <property type="match status" value="1"/>
</dbReference>
<feature type="compositionally biased region" description="Low complexity" evidence="8">
    <location>
        <begin position="438"/>
        <end position="452"/>
    </location>
</feature>
<feature type="compositionally biased region" description="Polar residues" evidence="8">
    <location>
        <begin position="222"/>
        <end position="239"/>
    </location>
</feature>
<name>A0A5N5QQ40_9AGAM</name>
<dbReference type="GO" id="GO:0045944">
    <property type="term" value="P:positive regulation of transcription by RNA polymerase II"/>
    <property type="evidence" value="ECO:0007669"/>
    <property type="project" value="TreeGrafter"/>
</dbReference>
<dbReference type="SUPFAM" id="SSF57879">
    <property type="entry name" value="Zinc domain conserved in yeast copper-regulated transcription factors"/>
    <property type="match status" value="1"/>
</dbReference>
<dbReference type="EMBL" id="SSOP01000029">
    <property type="protein sequence ID" value="KAB5593860.1"/>
    <property type="molecule type" value="Genomic_DNA"/>
</dbReference>
<comment type="subcellular location">
    <subcellularLocation>
        <location evidence="1">Nucleus</location>
    </subcellularLocation>
</comment>
<comment type="caution">
    <text evidence="10">The sequence shown here is derived from an EMBL/GenBank/DDBJ whole genome shotgun (WGS) entry which is preliminary data.</text>
</comment>
<evidence type="ECO:0000256" key="6">
    <source>
        <dbReference type="ARBA" id="ARBA00023163"/>
    </source>
</evidence>
<dbReference type="Gene3D" id="3.90.430.10">
    <property type="entry name" value="Copper fist DNA-binding domain"/>
    <property type="match status" value="1"/>
</dbReference>
<evidence type="ECO:0000256" key="7">
    <source>
        <dbReference type="ARBA" id="ARBA00023242"/>
    </source>
</evidence>
<evidence type="ECO:0000313" key="11">
    <source>
        <dbReference type="Proteomes" id="UP000383932"/>
    </source>
</evidence>
<feature type="region of interest" description="Disordered" evidence="8">
    <location>
        <begin position="222"/>
        <end position="279"/>
    </location>
</feature>
<dbReference type="GO" id="GO:0006879">
    <property type="term" value="P:intracellular iron ion homeostasis"/>
    <property type="evidence" value="ECO:0007669"/>
    <property type="project" value="TreeGrafter"/>
</dbReference>
<feature type="domain" description="Copper-fist" evidence="9">
    <location>
        <begin position="36"/>
        <end position="75"/>
    </location>
</feature>
<dbReference type="GO" id="GO:0005634">
    <property type="term" value="C:nucleus"/>
    <property type="evidence" value="ECO:0007669"/>
    <property type="project" value="UniProtKB-SubCell"/>
</dbReference>
<dbReference type="InterPro" id="IPR001083">
    <property type="entry name" value="Cu_fist_DNA-bd_dom"/>
</dbReference>
<dbReference type="AlphaFoldDB" id="A0A5N5QQ40"/>
<dbReference type="SMART" id="SM00412">
    <property type="entry name" value="Cu_FIST"/>
    <property type="match status" value="1"/>
</dbReference>
<keyword evidence="7" id="KW-0539">Nucleus</keyword>
<keyword evidence="5" id="KW-0805">Transcription regulation</keyword>
<reference evidence="10 11" key="1">
    <citation type="journal article" date="2019" name="Fungal Biol. Biotechnol.">
        <title>Draft genome sequence of fastidious pathogen Ceratobasidium theobromae, which causes vascular-streak dieback in Theobroma cacao.</title>
        <authorList>
            <person name="Ali S.S."/>
            <person name="Asman A."/>
            <person name="Shao J."/>
            <person name="Firmansyah A.P."/>
            <person name="Susilo A.W."/>
            <person name="Rosmana A."/>
            <person name="McMahon P."/>
            <person name="Junaid M."/>
            <person name="Guest D."/>
            <person name="Kheng T.Y."/>
            <person name="Meinhardt L.W."/>
            <person name="Bailey B.A."/>
        </authorList>
    </citation>
    <scope>NUCLEOTIDE SEQUENCE [LARGE SCALE GENOMIC DNA]</scope>
    <source>
        <strain evidence="10 11">CT2</strain>
    </source>
</reference>
<dbReference type="PROSITE" id="PS50073">
    <property type="entry name" value="COPPER_FIST_2"/>
    <property type="match status" value="1"/>
</dbReference>
<dbReference type="InterPro" id="IPR036395">
    <property type="entry name" value="Cu_fist_DNA-bd_dom_sf"/>
</dbReference>
<keyword evidence="2" id="KW-0479">Metal-binding</keyword>
<dbReference type="Proteomes" id="UP000383932">
    <property type="component" value="Unassembled WGS sequence"/>
</dbReference>
<dbReference type="PRINTS" id="PR00617">
    <property type="entry name" value="COPPERFIST"/>
</dbReference>
<dbReference type="GO" id="GO:0005507">
    <property type="term" value="F:copper ion binding"/>
    <property type="evidence" value="ECO:0007669"/>
    <property type="project" value="InterPro"/>
</dbReference>
<evidence type="ECO:0000256" key="5">
    <source>
        <dbReference type="ARBA" id="ARBA00023015"/>
    </source>
</evidence>
<evidence type="ECO:0000256" key="3">
    <source>
        <dbReference type="ARBA" id="ARBA00022833"/>
    </source>
</evidence>
<feature type="compositionally biased region" description="Acidic residues" evidence="8">
    <location>
        <begin position="492"/>
        <end position="506"/>
    </location>
</feature>
<sequence length="547" mass="58508">MNLFLADVLPQLPPPTIIASERGAFALSPEIWYEYFILIDNQKFACSACINGHRSSSCQHTDRPLFEIKKKGRPVTQCERCRELRKTRSYHSKCTCDKPIATSQKNSRDVSGASTGDDPGDKRKKGTFFGRWLSCTDLETNLYYCAAAPRSAPAVPTLPNGVKDLLGAKRSGDLEQKEQSRKRLKPMLNSCKRGCDKAKPCRCDSSDLLGAIQKQVEGGNSHVSVSNLAQPQRRATPSQRLLPKPRMSVSTPVSVRSAPENSCCAPHAPQPESPLHHGDTPIVIKPLSLSQGSAGPSLFPSIATWSTPEVIPTLHKHITTSMDSCGCGDGCACAGCVEHRGAVAAAAAIAAGHHSCPDRCETCQDMSSVGMQMSSLTGPSIADDSSIESLLARAIAKLPPPPPGKLSVFQSESGGERVALVVLPRLDKPGGIGEPPRTCCTPSAAATPTTSSGNESIAPLTPPALESLEPGWSRKSARYRRQIRSPSPSDDGLTDADAEGELDPDSEPQVPDLPQMIAVTKSWAYTQLDIDVDFELGLAADAIDKQR</sequence>
<keyword evidence="6" id="KW-0804">Transcription</keyword>
<dbReference type="PANTHER" id="PTHR28088">
    <property type="entry name" value="TRANSCRIPTIONAL ACTIVATOR HAA1-RELATED"/>
    <property type="match status" value="1"/>
</dbReference>
<proteinExistence type="predicted"/>
<gene>
    <name evidence="10" type="ORF">CTheo_2712</name>
</gene>
<accession>A0A5N5QQ40</accession>
<evidence type="ECO:0000256" key="4">
    <source>
        <dbReference type="ARBA" id="ARBA00023008"/>
    </source>
</evidence>
<keyword evidence="11" id="KW-1185">Reference proteome</keyword>
<evidence type="ECO:0000313" key="10">
    <source>
        <dbReference type="EMBL" id="KAB5593860.1"/>
    </source>
</evidence>
<dbReference type="InterPro" id="IPR051763">
    <property type="entry name" value="Copper_Homeo_Regul"/>
</dbReference>
<keyword evidence="3" id="KW-0862">Zinc</keyword>
<feature type="region of interest" description="Disordered" evidence="8">
    <location>
        <begin position="426"/>
        <end position="514"/>
    </location>
</feature>
<feature type="region of interest" description="Disordered" evidence="8">
    <location>
        <begin position="103"/>
        <end position="122"/>
    </location>
</feature>
<dbReference type="OrthoDB" id="5600085at2759"/>
<dbReference type="PANTHER" id="PTHR28088:SF5">
    <property type="entry name" value="TRANSCRIPTIONAL ACTIVATOR HAA1-RELATED"/>
    <property type="match status" value="1"/>
</dbReference>